<proteinExistence type="predicted"/>
<organism evidence="5 6">
    <name type="scientific">Streptomyces ficellus</name>
    <dbReference type="NCBI Taxonomy" id="1977088"/>
    <lineage>
        <taxon>Bacteria</taxon>
        <taxon>Bacillati</taxon>
        <taxon>Actinomycetota</taxon>
        <taxon>Actinomycetes</taxon>
        <taxon>Kitasatosporales</taxon>
        <taxon>Streptomycetaceae</taxon>
        <taxon>Streptomyces</taxon>
    </lineage>
</organism>
<dbReference type="InterPro" id="IPR042003">
    <property type="entry name" value="Sortase_E"/>
</dbReference>
<dbReference type="OrthoDB" id="5242879at2"/>
<gene>
    <name evidence="5" type="ORF">EIZ62_21050</name>
</gene>
<evidence type="ECO:0000256" key="3">
    <source>
        <dbReference type="SAM" id="MobiDB-lite"/>
    </source>
</evidence>
<dbReference type="CDD" id="cd05830">
    <property type="entry name" value="Sortase_E"/>
    <property type="match status" value="1"/>
</dbReference>
<dbReference type="EMBL" id="CP034279">
    <property type="protein sequence ID" value="QGV80443.1"/>
    <property type="molecule type" value="Genomic_DNA"/>
</dbReference>
<dbReference type="AlphaFoldDB" id="A0A6I6F909"/>
<feature type="region of interest" description="Disordered" evidence="3">
    <location>
        <begin position="91"/>
        <end position="145"/>
    </location>
</feature>
<keyword evidence="4" id="KW-1133">Transmembrane helix</keyword>
<feature type="active site" description="Acyl-thioester intermediate" evidence="2">
    <location>
        <position position="264"/>
    </location>
</feature>
<dbReference type="InterPro" id="IPR005754">
    <property type="entry name" value="Sortase"/>
</dbReference>
<evidence type="ECO:0000256" key="2">
    <source>
        <dbReference type="PIRSR" id="PIRSR605754-1"/>
    </source>
</evidence>
<reference evidence="5 6" key="1">
    <citation type="submission" date="2018-12" db="EMBL/GenBank/DDBJ databases">
        <title>Complete genome sequence of Streptomyces ficellus NRRL8067, the producer of ficellomycin, feldamycin and nojirimycin.</title>
        <authorList>
            <person name="Zhang H."/>
            <person name="Yue R."/>
            <person name="Liu Y."/>
            <person name="Li M."/>
            <person name="Mu H."/>
            <person name="Zhang J."/>
        </authorList>
    </citation>
    <scope>NUCLEOTIDE SEQUENCE [LARGE SCALE GENOMIC DNA]</scope>
    <source>
        <strain evidence="5 6">NRRL 8067</strain>
    </source>
</reference>
<feature type="transmembrane region" description="Helical" evidence="4">
    <location>
        <begin position="43"/>
        <end position="71"/>
    </location>
</feature>
<evidence type="ECO:0000313" key="6">
    <source>
        <dbReference type="Proteomes" id="UP000422572"/>
    </source>
</evidence>
<accession>A0A6I6F909</accession>
<keyword evidence="4" id="KW-0472">Membrane</keyword>
<dbReference type="KEGG" id="sfic:EIZ62_21050"/>
<dbReference type="Proteomes" id="UP000422572">
    <property type="component" value="Chromosome"/>
</dbReference>
<dbReference type="Pfam" id="PF04203">
    <property type="entry name" value="Sortase"/>
    <property type="match status" value="1"/>
</dbReference>
<keyword evidence="6" id="KW-1185">Reference proteome</keyword>
<dbReference type="NCBIfam" id="NF033747">
    <property type="entry name" value="class_E_sortase"/>
    <property type="match status" value="1"/>
</dbReference>
<dbReference type="GO" id="GO:0016787">
    <property type="term" value="F:hydrolase activity"/>
    <property type="evidence" value="ECO:0007669"/>
    <property type="project" value="UniProtKB-KW"/>
</dbReference>
<dbReference type="Gene3D" id="2.40.260.10">
    <property type="entry name" value="Sortase"/>
    <property type="match status" value="1"/>
</dbReference>
<dbReference type="InterPro" id="IPR053465">
    <property type="entry name" value="Sortase_Class_E"/>
</dbReference>
<dbReference type="NCBIfam" id="TIGR01076">
    <property type="entry name" value="sortase_fam"/>
    <property type="match status" value="1"/>
</dbReference>
<evidence type="ECO:0000256" key="1">
    <source>
        <dbReference type="ARBA" id="ARBA00022801"/>
    </source>
</evidence>
<sequence length="287" mass="30859">MGDTVLLCARTLVGSRGSTYGAAVRERIPVVVRRRRRGWRGALARGVWVAGEGAVTAGVVLLLLVAHQLWWTNQQARAGAQRQVHALEREWAKPPPPGAGAGAEPSPVPPDLAPVPEGTRPGSGADVERPSAGGERPEPSLSPRGPAYAILRIPALRLTVPVAHGVARRGVLDQGYVGHYPGTARPGEAGNLALAGHRNTHGEPFRHIDRLRRGDEIVVETRDGVHTYAVDATLPRTSPRDTAAIAPVPRGYDEPGHYVTLTTCTPEYSSRYRLVVWGKLLSTRPRH</sequence>
<feature type="active site" description="Proton donor/acceptor" evidence="2">
    <location>
        <position position="197"/>
    </location>
</feature>
<dbReference type="InterPro" id="IPR023365">
    <property type="entry name" value="Sortase_dom-sf"/>
</dbReference>
<dbReference type="SUPFAM" id="SSF63817">
    <property type="entry name" value="Sortase"/>
    <property type="match status" value="1"/>
</dbReference>
<keyword evidence="1" id="KW-0378">Hydrolase</keyword>
<protein>
    <submittedName>
        <fullName evidence="5">Class E sortase</fullName>
    </submittedName>
</protein>
<name>A0A6I6F909_9ACTN</name>
<evidence type="ECO:0000313" key="5">
    <source>
        <dbReference type="EMBL" id="QGV80443.1"/>
    </source>
</evidence>
<evidence type="ECO:0000256" key="4">
    <source>
        <dbReference type="SAM" id="Phobius"/>
    </source>
</evidence>
<keyword evidence="4" id="KW-0812">Transmembrane</keyword>